<sequence>MSDINAFKNYGIKTPRFTLNNINTYGRLVDIIDGDSLSIILPIYNDYFKFNVRLNGIDTSELHSHKEELRHFAENAKNELVKLIIKTDNLTKMDSLIKTDNLTKHEVQEILDNKLIVVWVECLEFDKYGRLLANVYCFNEDTNEYDISLSEYLLNNKFAYMYNGGKKLSESEQLLLKK</sequence>
<reference evidence="1" key="1">
    <citation type="journal article" date="2020" name="Nature">
        <title>Giant virus diversity and host interactions through global metagenomics.</title>
        <authorList>
            <person name="Schulz F."/>
            <person name="Roux S."/>
            <person name="Paez-Espino D."/>
            <person name="Jungbluth S."/>
            <person name="Walsh D.A."/>
            <person name="Denef V.J."/>
            <person name="McMahon K.D."/>
            <person name="Konstantinidis K.T."/>
            <person name="Eloe-Fadrosh E.A."/>
            <person name="Kyrpides N.C."/>
            <person name="Woyke T."/>
        </authorList>
    </citation>
    <scope>NUCLEOTIDE SEQUENCE</scope>
    <source>
        <strain evidence="1">GVMAG-S-1091796-13</strain>
    </source>
</reference>
<dbReference type="Gene3D" id="2.40.50.90">
    <property type="match status" value="1"/>
</dbReference>
<organism evidence="1">
    <name type="scientific">viral metagenome</name>
    <dbReference type="NCBI Taxonomy" id="1070528"/>
    <lineage>
        <taxon>unclassified sequences</taxon>
        <taxon>metagenomes</taxon>
        <taxon>organismal metagenomes</taxon>
    </lineage>
</organism>
<proteinExistence type="predicted"/>
<name>A0A6C0AL01_9ZZZZ</name>
<dbReference type="InterPro" id="IPR002071">
    <property type="entry name" value="Thermonucl_AS"/>
</dbReference>
<dbReference type="AlphaFoldDB" id="A0A6C0AL01"/>
<evidence type="ECO:0000313" key="1">
    <source>
        <dbReference type="EMBL" id="QHS80517.1"/>
    </source>
</evidence>
<dbReference type="EMBL" id="MN740714">
    <property type="protein sequence ID" value="QHS80517.1"/>
    <property type="molecule type" value="Genomic_DNA"/>
</dbReference>
<evidence type="ECO:0008006" key="2">
    <source>
        <dbReference type="Google" id="ProtNLM"/>
    </source>
</evidence>
<dbReference type="PROSITE" id="PS01284">
    <property type="entry name" value="TNASE_2"/>
    <property type="match status" value="1"/>
</dbReference>
<accession>A0A6C0AL01</accession>
<dbReference type="GO" id="GO:0004518">
    <property type="term" value="F:nuclease activity"/>
    <property type="evidence" value="ECO:0007669"/>
    <property type="project" value="InterPro"/>
</dbReference>
<dbReference type="SUPFAM" id="SSF50199">
    <property type="entry name" value="Staphylococcal nuclease"/>
    <property type="match status" value="2"/>
</dbReference>
<dbReference type="GO" id="GO:0003676">
    <property type="term" value="F:nucleic acid binding"/>
    <property type="evidence" value="ECO:0007669"/>
    <property type="project" value="InterPro"/>
</dbReference>
<protein>
    <recommendedName>
        <fullName evidence="2">TNase-like domain-containing protein</fullName>
    </recommendedName>
</protein>
<dbReference type="InterPro" id="IPR035437">
    <property type="entry name" value="SNase_OB-fold_sf"/>
</dbReference>